<dbReference type="EMBL" id="JABRWO010000003">
    <property type="protein sequence ID" value="MBA2114071.1"/>
    <property type="molecule type" value="Genomic_DNA"/>
</dbReference>
<evidence type="ECO:0000256" key="1">
    <source>
        <dbReference type="SAM" id="Coils"/>
    </source>
</evidence>
<evidence type="ECO:0000313" key="2">
    <source>
        <dbReference type="EMBL" id="MBA2114071.1"/>
    </source>
</evidence>
<name>A0A7V8V3G0_9BACT</name>
<dbReference type="Proteomes" id="UP000551616">
    <property type="component" value="Unassembled WGS sequence"/>
</dbReference>
<evidence type="ECO:0008006" key="4">
    <source>
        <dbReference type="Google" id="ProtNLM"/>
    </source>
</evidence>
<dbReference type="RefSeq" id="WP_207395558.1">
    <property type="nucleotide sequence ID" value="NZ_JABRWO010000003.1"/>
</dbReference>
<sequence>MKNREIYDEDPRVNTLLNQGVAKVNAPESDPEGKTRWLDTLRFELTKFVCDGQYAEGMTRILSTYLGHLDKAEQPGVWVSGFFGSGKSHLVKMLQHLWIDFEFPDGSKARGLPKNVPTNIKDLLKELSTQAKRMGGLHAAGGTLGAGAGDSVRLEVLSIVFRSVGLPEHFASANFVMWLRHEGLEEAVREQVKNAGRDFDLELANLYVSDVMAKAILAVRPDFANSSAEVKMLLEKQFPEKDDVTIDEMVAKTKQALTRDGKLPCTLIVLDEVQQYIGDSVERGYEIDILQRQFTSKMGASLMVVATGQNALNGTPLLQKLQGDFPVTVELQDTDVEQVTREVVLKKKPSSVETVKKLLEDHSGEIERQLSNTKIASTTRDRQLIVQDYPILPTRRRFWERVLRAVDKAGTGAQLRNQLWIVYDAVLKTADYDLGTVVSGAFIYDSSIKSKMLQSGVLLQEISETIAKQKQEDDGDLRYQLCALIFLVGQLPHEGPADAGIRANPDTLADLLVTDLNVSSAELRKKVPELLEKLVASGAVMQVEDEYRMQTREGAEWNQAFQEARNKLLTDSGKLASERSQLLKTHCSEILKKSKLAHGVSKETRKFALHFGPDAPSTDGGEIPVWIRDGWEVEEKTVLADARTAGDEAAIVYGFIPRSDKAEAIKQSIANYYAAEKTLEIKGTPSSDEGLDAKKSMETRHTQALKHRNDLVFELLDEASVYLAGGEQVNGLLLTSKVEDAAKSCLDRLYPQFHLADSPDWHKAFERAKKGDGDALAAVGHKGDPDAHPVCKAVLDFVGTGKKGTEVRRNFGNPQYGWPQDAIDAALVVLHTGGQLQARIGSELVVKGKLDQKNITTAEFRVETVTLSKVQLIALRGLFKKVGLNTTPNNESIDALKFLNRMVKLAEESGGDAPLPKQPSTAHLTDLSNRVGNDQLMAIHENKSQLEQEIADWQSQRDVILKRLPKWKQLTALLDNSIDLPVAAEVQPDVDAIQENRSLLVDPDPVPGLVSKLTDALREEVNQAHAACTASHEQGLTDLDDSPTWQQLTAEQRYDLLSANSVRQVPNVAIGTTEEILETLRQTKLSEMKALSDALPTRFTKAVNAAAKLLEPKAQHVSLPGGTIKNGDDLKTWLVSAEEAIKAKLKDGPVIV</sequence>
<protein>
    <recommendedName>
        <fullName evidence="4">BREX system P-loop protein BrxC</fullName>
    </recommendedName>
</protein>
<accession>A0A7V8V3G0</accession>
<proteinExistence type="predicted"/>
<dbReference type="AlphaFoldDB" id="A0A7V8V3G0"/>
<keyword evidence="1" id="KW-0175">Coiled coil</keyword>
<feature type="coiled-coil region" evidence="1">
    <location>
        <begin position="936"/>
        <end position="963"/>
    </location>
</feature>
<organism evidence="2 3">
    <name type="scientific">Bremerella alba</name>
    <dbReference type="NCBI Taxonomy" id="980252"/>
    <lineage>
        <taxon>Bacteria</taxon>
        <taxon>Pseudomonadati</taxon>
        <taxon>Planctomycetota</taxon>
        <taxon>Planctomycetia</taxon>
        <taxon>Pirellulales</taxon>
        <taxon>Pirellulaceae</taxon>
        <taxon>Bremerella</taxon>
    </lineage>
</organism>
<gene>
    <name evidence="2" type="ORF">HOV93_12270</name>
</gene>
<evidence type="ECO:0000313" key="3">
    <source>
        <dbReference type="Proteomes" id="UP000551616"/>
    </source>
</evidence>
<keyword evidence="3" id="KW-1185">Reference proteome</keyword>
<dbReference type="InterPro" id="IPR047679">
    <property type="entry name" value="BREX_BrxC"/>
</dbReference>
<reference evidence="2 3" key="1">
    <citation type="submission" date="2020-05" db="EMBL/GenBank/DDBJ databases">
        <title>Bremerella alba sp. nov., a novel planctomycete isolated from the surface of the macroalga Fucus spiralis.</title>
        <authorList>
            <person name="Godinho O."/>
            <person name="Botelho R."/>
            <person name="Albuquerque L."/>
            <person name="Wiegand S."/>
            <person name="Da Costa M.S."/>
            <person name="Lobo-Da-Cunha A."/>
            <person name="Jogler C."/>
            <person name="Lage O.M."/>
        </authorList>
    </citation>
    <scope>NUCLEOTIDE SEQUENCE [LARGE SCALE GENOMIC DNA]</scope>
    <source>
        <strain evidence="2 3">FF15</strain>
    </source>
</reference>
<dbReference type="NCBIfam" id="NF033441">
    <property type="entry name" value="BREX_BrxC"/>
    <property type="match status" value="1"/>
</dbReference>
<comment type="caution">
    <text evidence="2">The sequence shown here is derived from an EMBL/GenBank/DDBJ whole genome shotgun (WGS) entry which is preliminary data.</text>
</comment>